<evidence type="ECO:0000313" key="2">
    <source>
        <dbReference type="Proteomes" id="UP000325255"/>
    </source>
</evidence>
<gene>
    <name evidence="1" type="ORF">F1189_30640</name>
</gene>
<protein>
    <submittedName>
        <fullName evidence="1">Uncharacterized protein</fullName>
    </submittedName>
</protein>
<organism evidence="1 2">
    <name type="scientific">Rhodovastum atsumiense</name>
    <dbReference type="NCBI Taxonomy" id="504468"/>
    <lineage>
        <taxon>Bacteria</taxon>
        <taxon>Pseudomonadati</taxon>
        <taxon>Pseudomonadota</taxon>
        <taxon>Alphaproteobacteria</taxon>
        <taxon>Acetobacterales</taxon>
        <taxon>Acetobacteraceae</taxon>
        <taxon>Rhodovastum</taxon>
    </lineage>
</organism>
<dbReference type="AlphaFoldDB" id="A0A5M6IIR9"/>
<accession>A0A5M6IIR9</accession>
<reference evidence="1 2" key="1">
    <citation type="submission" date="2019-09" db="EMBL/GenBank/DDBJ databases">
        <title>Genome sequence of Rhodovastum atsumiense, a diverse member of the Acetobacteraceae family of non-sulfur purple photosynthetic bacteria.</title>
        <authorList>
            <person name="Meyer T."/>
            <person name="Kyndt J."/>
        </authorList>
    </citation>
    <scope>NUCLEOTIDE SEQUENCE [LARGE SCALE GENOMIC DNA]</scope>
    <source>
        <strain evidence="1 2">DSM 21279</strain>
    </source>
</reference>
<keyword evidence="2" id="KW-1185">Reference proteome</keyword>
<dbReference type="EMBL" id="VWPK01000106">
    <property type="protein sequence ID" value="KAA5608104.1"/>
    <property type="molecule type" value="Genomic_DNA"/>
</dbReference>
<evidence type="ECO:0000313" key="1">
    <source>
        <dbReference type="EMBL" id="KAA5608104.1"/>
    </source>
</evidence>
<sequence length="95" mass="10236">MTGSKASMSPEGCARQLRESVRYAKAQIYGTIETLDQILAAAIEKGSMSEGQIAEAAEVLNIARDSVVHIAHDINNLAEAFMSVRDLLAVTQRSD</sequence>
<dbReference type="Proteomes" id="UP000325255">
    <property type="component" value="Unassembled WGS sequence"/>
</dbReference>
<comment type="caution">
    <text evidence="1">The sequence shown here is derived from an EMBL/GenBank/DDBJ whole genome shotgun (WGS) entry which is preliminary data.</text>
</comment>
<proteinExistence type="predicted"/>
<dbReference type="RefSeq" id="WP_150045667.1">
    <property type="nucleotide sequence ID" value="NZ_OW485603.1"/>
</dbReference>
<name>A0A5M6IIR9_9PROT</name>